<keyword evidence="3" id="KW-1133">Transmembrane helix</keyword>
<comment type="subcellular location">
    <subcellularLocation>
        <location evidence="3">Golgi apparatus</location>
        <location evidence="3">Golgi stack membrane</location>
        <topology evidence="3">Single-pass type II membrane protein</topology>
    </subcellularLocation>
</comment>
<evidence type="ECO:0000313" key="4">
    <source>
        <dbReference type="EMBL" id="CAD7415667.1"/>
    </source>
</evidence>
<dbReference type="GO" id="GO:0005975">
    <property type="term" value="P:carbohydrate metabolic process"/>
    <property type="evidence" value="ECO:0007669"/>
    <property type="project" value="InterPro"/>
</dbReference>
<comment type="pathway">
    <text evidence="3">Protein modification; protein glycosylation.</text>
</comment>
<keyword evidence="3" id="KW-0472">Membrane</keyword>
<keyword evidence="1 3" id="KW-0328">Glycosyltransferase</keyword>
<gene>
    <name evidence="4" type="ORF">TCEB3V08_LOCUS12503</name>
</gene>
<evidence type="ECO:0000256" key="1">
    <source>
        <dbReference type="ARBA" id="ARBA00022676"/>
    </source>
</evidence>
<keyword evidence="3" id="KW-0812">Transmembrane</keyword>
<dbReference type="EC" id="2.4.1.-" evidence="3"/>
<dbReference type="InterPro" id="IPR002516">
    <property type="entry name" value="Glyco_trans_11"/>
</dbReference>
<dbReference type="GO" id="GO:0032580">
    <property type="term" value="C:Golgi cisterna membrane"/>
    <property type="evidence" value="ECO:0007669"/>
    <property type="project" value="UniProtKB-SubCell"/>
</dbReference>
<protein>
    <recommendedName>
        <fullName evidence="3">L-Fucosyltransferase</fullName>
        <ecNumber evidence="3">2.4.1.-</ecNumber>
    </recommendedName>
</protein>
<dbReference type="PANTHER" id="PTHR11927">
    <property type="entry name" value="GALACTOSIDE 2-L-FUCOSYLTRANSFERASE"/>
    <property type="match status" value="1"/>
</dbReference>
<sequence length="541" mass="61327">MNTLLLPDFVLNIANRNFSSSIQTQICLGESHKCKCKYRMNTKCVTLVVLTLVCLITLVVLVGRERFQEQNISLVKRDKKPCPKGVITVLDHGRLCNQIFEYVSVWVLARRHGLLPFVPNTIHDKLRGLFAHLSIPPLSQLIDSSGDCPKLNKNSLNRASSQDLFDVDDRAIRTNESEDPFVLREYIVLIRFIVPILDEVKEEFKYHPEIVTVAQTRLRWSRSRLEADHGSREVTSWRKMSVERSHSSTNPVGMLQTLFVGVHVRRDDYFRAFQAFGVTSYADAGYYKHAVSWMLRKLTSEATSAHNIAFVLASDDPAWCKEVLVPELKDEIRAFGNHTNLGKKQVCSLYLLVQGTGCLVVLAVTRISRPLYLSSAPAQAAPPTFSTAWTTPQSMFSKPSVTKFPTVLSAHENSSFYWLAWRPLSLTFYRTNGKLPFLPKDKARQQWRVFSMVVPRSEAKQFCLNSFSFHRHPLPPTMTHVAGTPFYLPPRLTLLGLHSTSHRDSCSWDSILPPTVTHVAGTPFYLPPRLTLAGTPFYLPP</sequence>
<organism evidence="4">
    <name type="scientific">Timema cristinae</name>
    <name type="common">Walking stick</name>
    <dbReference type="NCBI Taxonomy" id="61476"/>
    <lineage>
        <taxon>Eukaryota</taxon>
        <taxon>Metazoa</taxon>
        <taxon>Ecdysozoa</taxon>
        <taxon>Arthropoda</taxon>
        <taxon>Hexapoda</taxon>
        <taxon>Insecta</taxon>
        <taxon>Pterygota</taxon>
        <taxon>Neoptera</taxon>
        <taxon>Polyneoptera</taxon>
        <taxon>Phasmatodea</taxon>
        <taxon>Timematodea</taxon>
        <taxon>Timematoidea</taxon>
        <taxon>Timematidae</taxon>
        <taxon>Timema</taxon>
    </lineage>
</organism>
<accession>A0A7R9DLT2</accession>
<reference evidence="4" key="1">
    <citation type="submission" date="2020-11" db="EMBL/GenBank/DDBJ databases">
        <authorList>
            <person name="Tran Van P."/>
        </authorList>
    </citation>
    <scope>NUCLEOTIDE SEQUENCE</scope>
</reference>
<keyword evidence="3" id="KW-0333">Golgi apparatus</keyword>
<keyword evidence="3" id="KW-0735">Signal-anchor</keyword>
<comment type="similarity">
    <text evidence="3">Belongs to the glycosyltransferase 11 family.</text>
</comment>
<name>A0A7R9DLT2_TIMCR</name>
<dbReference type="PANTHER" id="PTHR11927:SF9">
    <property type="entry name" value="L-FUCOSYLTRANSFERASE"/>
    <property type="match status" value="1"/>
</dbReference>
<dbReference type="Pfam" id="PF01531">
    <property type="entry name" value="Glyco_transf_11"/>
    <property type="match status" value="1"/>
</dbReference>
<dbReference type="AlphaFoldDB" id="A0A7R9DLT2"/>
<feature type="transmembrane region" description="Helical" evidence="3">
    <location>
        <begin position="44"/>
        <end position="63"/>
    </location>
</feature>
<proteinExistence type="inferred from homology"/>
<evidence type="ECO:0000256" key="3">
    <source>
        <dbReference type="RuleBase" id="RU363129"/>
    </source>
</evidence>
<dbReference type="GO" id="GO:0008107">
    <property type="term" value="F:galactoside 2-alpha-L-fucosyltransferase activity"/>
    <property type="evidence" value="ECO:0007669"/>
    <property type="project" value="InterPro"/>
</dbReference>
<keyword evidence="3" id="KW-0325">Glycoprotein</keyword>
<evidence type="ECO:0000256" key="2">
    <source>
        <dbReference type="ARBA" id="ARBA00022679"/>
    </source>
</evidence>
<dbReference type="EMBL" id="OC326385">
    <property type="protein sequence ID" value="CAD7415667.1"/>
    <property type="molecule type" value="Genomic_DNA"/>
</dbReference>
<dbReference type="UniPathway" id="UPA00378"/>
<keyword evidence="2 3" id="KW-0808">Transferase</keyword>